<dbReference type="PROSITE" id="PS00067">
    <property type="entry name" value="3HCDH"/>
    <property type="match status" value="1"/>
</dbReference>
<comment type="caution">
    <text evidence="6">The sequence shown here is derived from an EMBL/GenBank/DDBJ whole genome shotgun (WGS) entry which is preliminary data.</text>
</comment>
<reference evidence="7" key="1">
    <citation type="submission" date="2017-05" db="EMBL/GenBank/DDBJ databases">
        <title>Streptomyces olivochromogenes NBRC 3561 whole genome shotgun sequence.</title>
        <authorList>
            <person name="Dohra H."/>
            <person name="Kodani S."/>
        </authorList>
    </citation>
    <scope>NUCLEOTIDE SEQUENCE [LARGE SCALE GENOMIC DNA]</scope>
    <source>
        <strain evidence="7">NBRC 3561</strain>
    </source>
</reference>
<feature type="domain" description="3-hydroxyacyl-CoA dehydrogenase C-terminal" evidence="4">
    <location>
        <begin position="196"/>
        <end position="261"/>
    </location>
</feature>
<dbReference type="Gene3D" id="1.10.1040.10">
    <property type="entry name" value="N-(1-d-carboxylethyl)-l-norvaline Dehydrogenase, domain 2"/>
    <property type="match status" value="1"/>
</dbReference>
<dbReference type="EMBL" id="BDQI01000018">
    <property type="protein sequence ID" value="GAX55377.1"/>
    <property type="molecule type" value="Genomic_DNA"/>
</dbReference>
<name>A0A250VME0_STROL</name>
<protein>
    <submittedName>
        <fullName evidence="6">3-hydroxyacyl-CoA dehydrogenase</fullName>
    </submittedName>
</protein>
<evidence type="ECO:0000256" key="3">
    <source>
        <dbReference type="ARBA" id="ARBA00023002"/>
    </source>
</evidence>
<dbReference type="PANTHER" id="PTHR48075:SF5">
    <property type="entry name" value="3-HYDROXYBUTYRYL-COA DEHYDROGENASE"/>
    <property type="match status" value="1"/>
</dbReference>
<dbReference type="STRING" id="1963.AQJ27_38495"/>
<dbReference type="InterPro" id="IPR013328">
    <property type="entry name" value="6PGD_dom2"/>
</dbReference>
<dbReference type="InterPro" id="IPR036291">
    <property type="entry name" value="NAD(P)-bd_dom_sf"/>
</dbReference>
<keyword evidence="7" id="KW-1185">Reference proteome</keyword>
<evidence type="ECO:0000256" key="2">
    <source>
        <dbReference type="ARBA" id="ARBA00009463"/>
    </source>
</evidence>
<dbReference type="InterPro" id="IPR006108">
    <property type="entry name" value="3HC_DH_C"/>
</dbReference>
<gene>
    <name evidence="6" type="primary">fadB_1</name>
    <name evidence="6" type="ORF">SO3561_06933</name>
</gene>
<evidence type="ECO:0000259" key="4">
    <source>
        <dbReference type="Pfam" id="PF00725"/>
    </source>
</evidence>
<evidence type="ECO:0000256" key="1">
    <source>
        <dbReference type="ARBA" id="ARBA00005086"/>
    </source>
</evidence>
<dbReference type="PANTHER" id="PTHR48075">
    <property type="entry name" value="3-HYDROXYACYL-COA DEHYDROGENASE FAMILY PROTEIN"/>
    <property type="match status" value="1"/>
</dbReference>
<dbReference type="GO" id="GO:0016616">
    <property type="term" value="F:oxidoreductase activity, acting on the CH-OH group of donors, NAD or NADP as acceptor"/>
    <property type="evidence" value="ECO:0007669"/>
    <property type="project" value="InterPro"/>
</dbReference>
<dbReference type="RefSeq" id="WP_067379488.1">
    <property type="nucleotide sequence ID" value="NZ_BDQI01000018.1"/>
</dbReference>
<dbReference type="AlphaFoldDB" id="A0A250VME0"/>
<accession>A0A250VME0</accession>
<comment type="similarity">
    <text evidence="2">Belongs to the 3-hydroxyacyl-CoA dehydrogenase family.</text>
</comment>
<dbReference type="GO" id="GO:0070403">
    <property type="term" value="F:NAD+ binding"/>
    <property type="evidence" value="ECO:0007669"/>
    <property type="project" value="InterPro"/>
</dbReference>
<dbReference type="GO" id="GO:0006631">
    <property type="term" value="P:fatty acid metabolic process"/>
    <property type="evidence" value="ECO:0007669"/>
    <property type="project" value="InterPro"/>
</dbReference>
<dbReference type="SUPFAM" id="SSF48179">
    <property type="entry name" value="6-phosphogluconate dehydrogenase C-terminal domain-like"/>
    <property type="match status" value="1"/>
</dbReference>
<evidence type="ECO:0000313" key="6">
    <source>
        <dbReference type="EMBL" id="GAX55377.1"/>
    </source>
</evidence>
<feature type="domain" description="3-hydroxyacyl-CoA dehydrogenase NAD binding" evidence="5">
    <location>
        <begin position="18"/>
        <end position="192"/>
    </location>
</feature>
<dbReference type="Gene3D" id="3.40.50.720">
    <property type="entry name" value="NAD(P)-binding Rossmann-like Domain"/>
    <property type="match status" value="1"/>
</dbReference>
<dbReference type="SUPFAM" id="SSF51735">
    <property type="entry name" value="NAD(P)-binding Rossmann-fold domains"/>
    <property type="match status" value="1"/>
</dbReference>
<dbReference type="Proteomes" id="UP000217446">
    <property type="component" value="Unassembled WGS sequence"/>
</dbReference>
<evidence type="ECO:0000259" key="5">
    <source>
        <dbReference type="Pfam" id="PF02737"/>
    </source>
</evidence>
<dbReference type="Pfam" id="PF02737">
    <property type="entry name" value="3HCDH_N"/>
    <property type="match status" value="1"/>
</dbReference>
<keyword evidence="3" id="KW-0560">Oxidoreductase</keyword>
<dbReference type="InterPro" id="IPR006176">
    <property type="entry name" value="3-OHacyl-CoA_DH_NAD-bd"/>
</dbReference>
<evidence type="ECO:0000313" key="7">
    <source>
        <dbReference type="Proteomes" id="UP000217446"/>
    </source>
</evidence>
<comment type="pathway">
    <text evidence="1">Lipid metabolism; butanoate metabolism.</text>
</comment>
<proteinExistence type="inferred from homology"/>
<sequence length="327" mass="35128">MNETHVATLGTLDTHRRVTVVGAGVIGSSWTALFLAKGLTVTVTDPVPDMDRQVHDQLQRAVPALRALGLPTTDLDRNLRFEADLGKAVADADVVQENGPERLDVKQDLFARIEQAARPDTLLLSSTSGIRATDIAQALRQPERLVIGHPFNPPHLIPLVEVVPGEKTSQEVVERAVAFYTALGKKPQVLRKEVPGFVANRLQAALFREAVNLVVQGVVTESELDTIVTSSVGLRWAVAGPFRSFHLGGGSGGLPHFLEHLGPGLESLWRDLGTPVLDEATVQLLSGQADFGASVDELEDARDEAQIKVLQAVSAPSTLAIEPAQKQ</sequence>
<organism evidence="6 7">
    <name type="scientific">Streptomyces olivochromogenes</name>
    <dbReference type="NCBI Taxonomy" id="1963"/>
    <lineage>
        <taxon>Bacteria</taxon>
        <taxon>Bacillati</taxon>
        <taxon>Actinomycetota</taxon>
        <taxon>Actinomycetes</taxon>
        <taxon>Kitasatosporales</taxon>
        <taxon>Streptomycetaceae</taxon>
        <taxon>Streptomyces</taxon>
    </lineage>
</organism>
<dbReference type="Pfam" id="PF00725">
    <property type="entry name" value="3HCDH"/>
    <property type="match status" value="1"/>
</dbReference>
<dbReference type="InterPro" id="IPR006180">
    <property type="entry name" value="3-OHacyl-CoA_DH_CS"/>
</dbReference>
<dbReference type="InterPro" id="IPR008927">
    <property type="entry name" value="6-PGluconate_DH-like_C_sf"/>
</dbReference>